<dbReference type="AlphaFoldDB" id="A0A7J6Y323"/>
<accession>A0A7J6Y323</accession>
<feature type="region of interest" description="Disordered" evidence="1">
    <location>
        <begin position="440"/>
        <end position="493"/>
    </location>
</feature>
<protein>
    <submittedName>
        <fullName evidence="2">Uncharacterized protein</fullName>
    </submittedName>
</protein>
<evidence type="ECO:0000256" key="1">
    <source>
        <dbReference type="SAM" id="MobiDB-lite"/>
    </source>
</evidence>
<evidence type="ECO:0000313" key="2">
    <source>
        <dbReference type="EMBL" id="KAF5221164.1"/>
    </source>
</evidence>
<dbReference type="EMBL" id="JABDHM010000040">
    <property type="protein sequence ID" value="KAF5221164.1"/>
    <property type="molecule type" value="Genomic_DNA"/>
</dbReference>
<name>A0A7J6Y323_TRYCR</name>
<comment type="caution">
    <text evidence="2">The sequence shown here is derived from an EMBL/GenBank/DDBJ whole genome shotgun (WGS) entry which is preliminary data.</text>
</comment>
<evidence type="ECO:0000313" key="3">
    <source>
        <dbReference type="Proteomes" id="UP000583944"/>
    </source>
</evidence>
<dbReference type="VEuPathDB" id="TriTrypDB:ECC02_005732"/>
<reference evidence="2 3" key="1">
    <citation type="journal article" date="2019" name="Genome Biol. Evol.">
        <title>Nanopore Sequencing Significantly Improves Genome Assembly of the Protozoan Parasite Trypanosoma cruzi.</title>
        <authorList>
            <person name="Diaz-Viraque F."/>
            <person name="Pita S."/>
            <person name="Greif G."/>
            <person name="de Souza R.C.M."/>
            <person name="Iraola G."/>
            <person name="Robello C."/>
        </authorList>
    </citation>
    <scope>NUCLEOTIDE SEQUENCE [LARGE SCALE GENOMIC DNA]</scope>
    <source>
        <strain evidence="2 3">Berenice</strain>
    </source>
</reference>
<sequence>MERLLKRVGLLGEQGPKTHDKSEICGVGECGSGDSSCPTNADLEFASAVTPKTVTVTSADEDFGAAGGSDTVAVGSSFSSGMDKHLLAVARASEFSALKRLELCQQELLQLQRMWDLDRETQRWTVASLREEVRHLQKQLEQQRLCGWMQRTREKAIVTRNLSTSPESGVGASLRHTADREAGRANSVFEASATSGTGDASVRAEETCLGRSSDGQRTHAVGASSGAEEVEDSLEFYGLLLHDANGECGELQAELSRVVRRLHDERRFFVQQISSLLREKEEMVREHATTLAHLDETKDLLMAARAAERAALRRLTERCPGESARVYGGRTADGGEMGTVYCSRCGCSSTACSELLRSSVDFSVERHHCNSLAVRQSALEEEVCILECEVERDTRNAEGLRRVLERLIDEVDVHVRGCRAANKDIVGCLREISLLWLAEGDEKDDEDDEDDEHKSDDGMPPSLLLLGGDGPDGDSSPECAPSSAVRSHLLSAS</sequence>
<dbReference type="Proteomes" id="UP000583944">
    <property type="component" value="Unassembled WGS sequence"/>
</dbReference>
<organism evidence="2 3">
    <name type="scientific">Trypanosoma cruzi</name>
    <dbReference type="NCBI Taxonomy" id="5693"/>
    <lineage>
        <taxon>Eukaryota</taxon>
        <taxon>Discoba</taxon>
        <taxon>Euglenozoa</taxon>
        <taxon>Kinetoplastea</taxon>
        <taxon>Metakinetoplastina</taxon>
        <taxon>Trypanosomatida</taxon>
        <taxon>Trypanosomatidae</taxon>
        <taxon>Trypanosoma</taxon>
        <taxon>Schizotrypanum</taxon>
    </lineage>
</organism>
<dbReference type="VEuPathDB" id="TriTrypDB:BCY84_17322"/>
<proteinExistence type="predicted"/>
<feature type="compositionally biased region" description="Acidic residues" evidence="1">
    <location>
        <begin position="440"/>
        <end position="451"/>
    </location>
</feature>
<gene>
    <name evidence="2" type="ORF">ECC02_005732</name>
</gene>